<protein>
    <submittedName>
        <fullName evidence="1">Uncharacterized protein</fullName>
    </submittedName>
</protein>
<accession>A0ABS9CDM7</accession>
<dbReference type="InterPro" id="IPR029058">
    <property type="entry name" value="AB_hydrolase_fold"/>
</dbReference>
<dbReference type="RefSeq" id="WP_301637628.1">
    <property type="nucleotide sequence ID" value="NZ_JADYTN010000005.1"/>
</dbReference>
<name>A0ABS9CDM7_9BACT</name>
<evidence type="ECO:0000313" key="2">
    <source>
        <dbReference type="Proteomes" id="UP001200470"/>
    </source>
</evidence>
<organism evidence="1 2">
    <name type="scientific">Xylanibacter brevis</name>
    <dbReference type="NCBI Taxonomy" id="83231"/>
    <lineage>
        <taxon>Bacteria</taxon>
        <taxon>Pseudomonadati</taxon>
        <taxon>Bacteroidota</taxon>
        <taxon>Bacteroidia</taxon>
        <taxon>Bacteroidales</taxon>
        <taxon>Prevotellaceae</taxon>
        <taxon>Xylanibacter</taxon>
    </lineage>
</organism>
<dbReference type="Proteomes" id="UP001200470">
    <property type="component" value="Unassembled WGS sequence"/>
</dbReference>
<comment type="caution">
    <text evidence="1">The sequence shown here is derived from an EMBL/GenBank/DDBJ whole genome shotgun (WGS) entry which is preliminary data.</text>
</comment>
<gene>
    <name evidence="1" type="ORF">I6E12_03615</name>
</gene>
<proteinExistence type="predicted"/>
<keyword evidence="2" id="KW-1185">Reference proteome</keyword>
<sequence length="92" mass="10508">MLPKDAEDVKFSPELYKRTVEYQTHNDPKMVYIYGDLDPWGASGVAGLPFTKNKTNLHVYVCKGGSHRARILSFPEPTRQEIINLISGWLKE</sequence>
<dbReference type="EMBL" id="JADYTN010000005">
    <property type="protein sequence ID" value="MCF2563199.1"/>
    <property type="molecule type" value="Genomic_DNA"/>
</dbReference>
<evidence type="ECO:0000313" key="1">
    <source>
        <dbReference type="EMBL" id="MCF2563199.1"/>
    </source>
</evidence>
<reference evidence="1 2" key="1">
    <citation type="submission" date="2020-12" db="EMBL/GenBank/DDBJ databases">
        <title>Whole genome sequences of gut porcine anaerobes.</title>
        <authorList>
            <person name="Kubasova T."/>
            <person name="Jahodarova E."/>
            <person name="Rychlik I."/>
        </authorList>
    </citation>
    <scope>NUCLEOTIDE SEQUENCE [LARGE SCALE GENOMIC DNA]</scope>
    <source>
        <strain evidence="1 2">An925</strain>
    </source>
</reference>
<dbReference type="Gene3D" id="3.40.50.1820">
    <property type="entry name" value="alpha/beta hydrolase"/>
    <property type="match status" value="1"/>
</dbReference>